<evidence type="ECO:0000313" key="2">
    <source>
        <dbReference type="Proteomes" id="UP001054945"/>
    </source>
</evidence>
<dbReference type="EMBL" id="BPLR01002240">
    <property type="protein sequence ID" value="GIX71626.1"/>
    <property type="molecule type" value="Genomic_DNA"/>
</dbReference>
<evidence type="ECO:0000313" key="1">
    <source>
        <dbReference type="EMBL" id="GIX71626.1"/>
    </source>
</evidence>
<protein>
    <submittedName>
        <fullName evidence="1">Uncharacterized protein</fullName>
    </submittedName>
</protein>
<organism evidence="1 2">
    <name type="scientific">Caerostris extrusa</name>
    <name type="common">Bark spider</name>
    <name type="synonym">Caerostris bankana</name>
    <dbReference type="NCBI Taxonomy" id="172846"/>
    <lineage>
        <taxon>Eukaryota</taxon>
        <taxon>Metazoa</taxon>
        <taxon>Ecdysozoa</taxon>
        <taxon>Arthropoda</taxon>
        <taxon>Chelicerata</taxon>
        <taxon>Arachnida</taxon>
        <taxon>Araneae</taxon>
        <taxon>Araneomorphae</taxon>
        <taxon>Entelegynae</taxon>
        <taxon>Araneoidea</taxon>
        <taxon>Araneidae</taxon>
        <taxon>Caerostris</taxon>
    </lineage>
</organism>
<dbReference type="Proteomes" id="UP001054945">
    <property type="component" value="Unassembled WGS sequence"/>
</dbReference>
<proteinExistence type="predicted"/>
<name>A0AAV4MGU3_CAEEX</name>
<comment type="caution">
    <text evidence="1">The sequence shown here is derived from an EMBL/GenBank/DDBJ whole genome shotgun (WGS) entry which is preliminary data.</text>
</comment>
<sequence>MESGLFLESGGALSAGRLEIPRRDRAGRKCRNCPSGSGKKFGFLVEGRRDRFPDLFVGARSVEYWQTRNPKTGQSRKKKNSGILRLDRERNLNFWLKVGEIDRDLFVGAFIFVRGLQLL</sequence>
<keyword evidence="2" id="KW-1185">Reference proteome</keyword>
<accession>A0AAV4MGU3</accession>
<reference evidence="1 2" key="1">
    <citation type="submission" date="2021-06" db="EMBL/GenBank/DDBJ databases">
        <title>Caerostris extrusa draft genome.</title>
        <authorList>
            <person name="Kono N."/>
            <person name="Arakawa K."/>
        </authorList>
    </citation>
    <scope>NUCLEOTIDE SEQUENCE [LARGE SCALE GENOMIC DNA]</scope>
</reference>
<gene>
    <name evidence="1" type="ORF">CEXT_408591</name>
</gene>
<dbReference type="AlphaFoldDB" id="A0AAV4MGU3"/>